<comment type="cofactor">
    <cofactor evidence="1">
        <name>Mg(2+)</name>
        <dbReference type="ChEBI" id="CHEBI:18420"/>
    </cofactor>
</comment>
<dbReference type="SUPFAM" id="SSF50249">
    <property type="entry name" value="Nucleic acid-binding proteins"/>
    <property type="match status" value="1"/>
</dbReference>
<dbReference type="RefSeq" id="WP_163241843.1">
    <property type="nucleotide sequence ID" value="NZ_JAAIWN010000015.1"/>
</dbReference>
<dbReference type="PANTHER" id="PTHR30001">
    <property type="entry name" value="RIBONUCLEASE"/>
    <property type="match status" value="1"/>
</dbReference>
<evidence type="ECO:0000256" key="5">
    <source>
        <dbReference type="ARBA" id="ARBA00022884"/>
    </source>
</evidence>
<dbReference type="Gene3D" id="3.40.1260.20">
    <property type="entry name" value="Ribonuclease E, catalytic domain"/>
    <property type="match status" value="1"/>
</dbReference>
<evidence type="ECO:0000313" key="9">
    <source>
        <dbReference type="Proteomes" id="UP000570010"/>
    </source>
</evidence>
<gene>
    <name evidence="8" type="ORF">H1Z61_08550</name>
</gene>
<dbReference type="PANTHER" id="PTHR30001:SF0">
    <property type="entry name" value="RIBONUCLEASE G"/>
    <property type="match status" value="1"/>
</dbReference>
<dbReference type="GO" id="GO:0016787">
    <property type="term" value="F:hydrolase activity"/>
    <property type="evidence" value="ECO:0007669"/>
    <property type="project" value="UniProtKB-KW"/>
</dbReference>
<reference evidence="8 9" key="1">
    <citation type="submission" date="2020-07" db="EMBL/GenBank/DDBJ databases">
        <authorList>
            <person name="Feng H."/>
        </authorList>
    </citation>
    <scope>NUCLEOTIDE SEQUENCE [LARGE SCALE GENOMIC DNA]</scope>
    <source>
        <strain evidence="9">s-12</strain>
    </source>
</reference>
<comment type="caution">
    <text evidence="8">The sequence shown here is derived from an EMBL/GenBank/DDBJ whole genome shotgun (WGS) entry which is preliminary data.</text>
</comment>
<dbReference type="NCBIfam" id="TIGR00757">
    <property type="entry name" value="RNaseEG"/>
    <property type="match status" value="1"/>
</dbReference>
<dbReference type="GO" id="GO:0004540">
    <property type="term" value="F:RNA nuclease activity"/>
    <property type="evidence" value="ECO:0007669"/>
    <property type="project" value="InterPro"/>
</dbReference>
<evidence type="ECO:0000256" key="4">
    <source>
        <dbReference type="ARBA" id="ARBA00022842"/>
    </source>
</evidence>
<dbReference type="GO" id="GO:0006364">
    <property type="term" value="P:rRNA processing"/>
    <property type="evidence" value="ECO:0007669"/>
    <property type="project" value="TreeGrafter"/>
</dbReference>
<dbReference type="PROSITE" id="PS50126">
    <property type="entry name" value="S1"/>
    <property type="match status" value="1"/>
</dbReference>
<dbReference type="Gene3D" id="2.40.50.140">
    <property type="entry name" value="Nucleic acid-binding proteins"/>
    <property type="match status" value="1"/>
</dbReference>
<evidence type="ECO:0000256" key="3">
    <source>
        <dbReference type="ARBA" id="ARBA00022801"/>
    </source>
</evidence>
<dbReference type="InterPro" id="IPR012340">
    <property type="entry name" value="NA-bd_OB-fold"/>
</dbReference>
<keyword evidence="5" id="KW-0694">RNA-binding</keyword>
<dbReference type="AlphaFoldDB" id="A0A7W1X3W6"/>
<dbReference type="GO" id="GO:0046872">
    <property type="term" value="F:metal ion binding"/>
    <property type="evidence" value="ECO:0007669"/>
    <property type="project" value="UniProtKB-KW"/>
</dbReference>
<proteinExistence type="predicted"/>
<dbReference type="EMBL" id="JACEIO010000017">
    <property type="protein sequence ID" value="MBA4537193.1"/>
    <property type="molecule type" value="Genomic_DNA"/>
</dbReference>
<evidence type="ECO:0000313" key="8">
    <source>
        <dbReference type="EMBL" id="MBA4537193.1"/>
    </source>
</evidence>
<dbReference type="CDD" id="cd04453">
    <property type="entry name" value="S1_RNase_E"/>
    <property type="match status" value="1"/>
</dbReference>
<evidence type="ECO:0000256" key="1">
    <source>
        <dbReference type="ARBA" id="ARBA00001946"/>
    </source>
</evidence>
<sequence>MIKIVVNTVTREKRFAILKNNLIEKVVIHQPKLQSKVGNIYLGIVTKILPGMNAAFVDIGEDIKGFLHRNKLPSYLLSEEDAEIKQKRPISAFTHQGEKLLVQVEKDATGTKGPRLTGIIEFQGEKLIYLPNGRYVAVSKKMNNDGTRENWRKIGYNIKADQEGLIFRTACQIGPKDDVIIELNKLRQSYQELKKQAEKHKKPSLLLENDTFFEQLLTELNQVETAEVIVDHHQVKKKLEEVLFNRKNLTITLYSGKENIFTAEKLDNEVEKALKRIVWLNNGAYLVFDEAEALTIIDVNTGKYLGKNDLRETILHTNIAAVKEIARQLRLRDIGGIILIDLIDMPNEEDRHKIIKQMEQELSKDHKRTNIIGFTPLGILQLTRKKTKISLSEALTTKCPVCHGTGRVFSSETIAFQLERELWEHRFIDHEAVLIEASKDVVAEFTGENLIYLQRLEKLLGFALCFSISQSNKPFFEIRQFGLKKDLKLKADL</sequence>
<keyword evidence="6" id="KW-0175">Coiled coil</keyword>
<evidence type="ECO:0000259" key="7">
    <source>
        <dbReference type="PROSITE" id="PS50126"/>
    </source>
</evidence>
<dbReference type="Proteomes" id="UP000570010">
    <property type="component" value="Unassembled WGS sequence"/>
</dbReference>
<dbReference type="SMART" id="SM00316">
    <property type="entry name" value="S1"/>
    <property type="match status" value="1"/>
</dbReference>
<feature type="coiled-coil region" evidence="6">
    <location>
        <begin position="176"/>
        <end position="203"/>
    </location>
</feature>
<protein>
    <submittedName>
        <fullName evidence="8">Rne/Rng family ribonuclease</fullName>
    </submittedName>
</protein>
<keyword evidence="4" id="KW-0460">Magnesium</keyword>
<evidence type="ECO:0000256" key="2">
    <source>
        <dbReference type="ARBA" id="ARBA00022723"/>
    </source>
</evidence>
<dbReference type="GO" id="GO:0003723">
    <property type="term" value="F:RNA binding"/>
    <property type="evidence" value="ECO:0007669"/>
    <property type="project" value="UniProtKB-KW"/>
</dbReference>
<name>A0A7W1X3W6_9BACI</name>
<feature type="domain" description="S1 motif" evidence="7">
    <location>
        <begin position="38"/>
        <end position="104"/>
    </location>
</feature>
<dbReference type="InterPro" id="IPR019307">
    <property type="entry name" value="RNA-bd_AU-1/RNase_E/G"/>
</dbReference>
<dbReference type="InterPro" id="IPR003029">
    <property type="entry name" value="S1_domain"/>
</dbReference>
<keyword evidence="2" id="KW-0479">Metal-binding</keyword>
<accession>A0A7W1X3W6</accession>
<dbReference type="Pfam" id="PF10150">
    <property type="entry name" value="RNase_E_G"/>
    <property type="match status" value="1"/>
</dbReference>
<dbReference type="GO" id="GO:0005737">
    <property type="term" value="C:cytoplasm"/>
    <property type="evidence" value="ECO:0007669"/>
    <property type="project" value="TreeGrafter"/>
</dbReference>
<keyword evidence="3" id="KW-0378">Hydrolase</keyword>
<dbReference type="Pfam" id="PF00575">
    <property type="entry name" value="S1"/>
    <property type="match status" value="1"/>
</dbReference>
<evidence type="ECO:0000256" key="6">
    <source>
        <dbReference type="SAM" id="Coils"/>
    </source>
</evidence>
<organism evidence="8 9">
    <name type="scientific">Bacillus aquiflavi</name>
    <dbReference type="NCBI Taxonomy" id="2672567"/>
    <lineage>
        <taxon>Bacteria</taxon>
        <taxon>Bacillati</taxon>
        <taxon>Bacillota</taxon>
        <taxon>Bacilli</taxon>
        <taxon>Bacillales</taxon>
        <taxon>Bacillaceae</taxon>
        <taxon>Bacillus</taxon>
    </lineage>
</organism>
<dbReference type="InterPro" id="IPR004659">
    <property type="entry name" value="RNase_E/G"/>
</dbReference>